<evidence type="ECO:0000256" key="1">
    <source>
        <dbReference type="SAM" id="Coils"/>
    </source>
</evidence>
<reference evidence="2" key="1">
    <citation type="submission" date="2023-06" db="EMBL/GenBank/DDBJ databases">
        <title>Survivors Of The Sea: Transcriptome response of Skeletonema marinoi to long-term dormancy.</title>
        <authorList>
            <person name="Pinder M.I.M."/>
            <person name="Kourtchenko O."/>
            <person name="Robertson E.K."/>
            <person name="Larsson T."/>
            <person name="Maumus F."/>
            <person name="Osuna-Cruz C.M."/>
            <person name="Vancaester E."/>
            <person name="Stenow R."/>
            <person name="Vandepoele K."/>
            <person name="Ploug H."/>
            <person name="Bruchert V."/>
            <person name="Godhe A."/>
            <person name="Topel M."/>
        </authorList>
    </citation>
    <scope>NUCLEOTIDE SEQUENCE</scope>
    <source>
        <strain evidence="2">R05AC</strain>
    </source>
</reference>
<organism evidence="2 3">
    <name type="scientific">Skeletonema marinoi</name>
    <dbReference type="NCBI Taxonomy" id="267567"/>
    <lineage>
        <taxon>Eukaryota</taxon>
        <taxon>Sar</taxon>
        <taxon>Stramenopiles</taxon>
        <taxon>Ochrophyta</taxon>
        <taxon>Bacillariophyta</taxon>
        <taxon>Coscinodiscophyceae</taxon>
        <taxon>Thalassiosirophycidae</taxon>
        <taxon>Thalassiosirales</taxon>
        <taxon>Skeletonemataceae</taxon>
        <taxon>Skeletonema</taxon>
        <taxon>Skeletonema marinoi-dohrnii complex</taxon>
    </lineage>
</organism>
<feature type="coiled-coil region" evidence="1">
    <location>
        <begin position="164"/>
        <end position="209"/>
    </location>
</feature>
<dbReference type="AlphaFoldDB" id="A0AAD8Y620"/>
<name>A0AAD8Y620_9STRA</name>
<keyword evidence="1" id="KW-0175">Coiled coil</keyword>
<proteinExistence type="predicted"/>
<protein>
    <submittedName>
        <fullName evidence="2">Uncharacterized protein</fullName>
    </submittedName>
</protein>
<feature type="non-terminal residue" evidence="2">
    <location>
        <position position="1"/>
    </location>
</feature>
<keyword evidence="3" id="KW-1185">Reference proteome</keyword>
<gene>
    <name evidence="2" type="ORF">QTG54_009112</name>
</gene>
<accession>A0AAD8Y620</accession>
<evidence type="ECO:0000313" key="3">
    <source>
        <dbReference type="Proteomes" id="UP001224775"/>
    </source>
</evidence>
<dbReference type="Proteomes" id="UP001224775">
    <property type="component" value="Unassembled WGS sequence"/>
</dbReference>
<sequence length="263" mass="27612">RSQRRAPRQHSRPPAKRWSHHPFIITPSYGTMVKYTTLLVSALVVGSASAFAPTSLNRAAASRSAIFMSEDAAPAAPEAPPAAPVKTTAIVPVNEETVEFTAGLLGGVVGFAVGGPVLGAIGAAAANYASKTDAEIGEILSAVSKSSIEIFNYFSKLDSKYEVLDRAKGQLETALEKVKSSETSNPETIEKIESALSSTNKKISEINNEYDLVGTGMTALGVIGDLVEKAIIKAGELNEEYELSSKATKALSDAVDKAKAARS</sequence>
<dbReference type="EMBL" id="JATAAI010000016">
    <property type="protein sequence ID" value="KAK1740162.1"/>
    <property type="molecule type" value="Genomic_DNA"/>
</dbReference>
<comment type="caution">
    <text evidence="2">The sequence shown here is derived from an EMBL/GenBank/DDBJ whole genome shotgun (WGS) entry which is preliminary data.</text>
</comment>
<evidence type="ECO:0000313" key="2">
    <source>
        <dbReference type="EMBL" id="KAK1740162.1"/>
    </source>
</evidence>